<dbReference type="InterPro" id="IPR018750">
    <property type="entry name" value="DUF2306_membrane"/>
</dbReference>
<reference evidence="4" key="1">
    <citation type="submission" date="2019-06" db="EMBL/GenBank/DDBJ databases">
        <authorList>
            <person name="Broberg M."/>
        </authorList>
    </citation>
    <scope>NUCLEOTIDE SEQUENCE [LARGE SCALE GENOMIC DNA]</scope>
</reference>
<dbReference type="AlphaFoldDB" id="A0A9N9UGM0"/>
<keyword evidence="2" id="KW-0812">Transmembrane</keyword>
<organism evidence="3 4">
    <name type="scientific">Clonostachys byssicola</name>
    <dbReference type="NCBI Taxonomy" id="160290"/>
    <lineage>
        <taxon>Eukaryota</taxon>
        <taxon>Fungi</taxon>
        <taxon>Dikarya</taxon>
        <taxon>Ascomycota</taxon>
        <taxon>Pezizomycotina</taxon>
        <taxon>Sordariomycetes</taxon>
        <taxon>Hypocreomycetidae</taxon>
        <taxon>Hypocreales</taxon>
        <taxon>Bionectriaceae</taxon>
        <taxon>Clonostachys</taxon>
    </lineage>
</organism>
<feature type="compositionally biased region" description="Polar residues" evidence="1">
    <location>
        <begin position="348"/>
        <end position="360"/>
    </location>
</feature>
<dbReference type="Proteomes" id="UP000754883">
    <property type="component" value="Unassembled WGS sequence"/>
</dbReference>
<feature type="transmembrane region" description="Helical" evidence="2">
    <location>
        <begin position="20"/>
        <end position="38"/>
    </location>
</feature>
<dbReference type="Pfam" id="PF10067">
    <property type="entry name" value="DUF2306"/>
    <property type="match status" value="1"/>
</dbReference>
<keyword evidence="4" id="KW-1185">Reference proteome</keyword>
<comment type="caution">
    <text evidence="3">The sequence shown here is derived from an EMBL/GenBank/DDBJ whole genome shotgun (WGS) entry which is preliminary data.</text>
</comment>
<keyword evidence="2" id="KW-1133">Transmembrane helix</keyword>
<dbReference type="OrthoDB" id="193478at2759"/>
<sequence length="360" mass="39705">MAIKTALHAIYSPLGFTKAYAFTLWFIVSGALVGFILARLQFLDIDGRLCPAVPANDGSSGFPAACYWIVHFRRYRVAMILHLATSLPAGLIAVFQFLPAIRHKCILYHRIAGYIAITLGFIGNIGACMLADTAMGGEFSMQTLIGFVAFVTTLTLAMAVYNIKKLQLDGHRAWMIRSWVYMGFVVTLRIIQPTMANIVTKWPSAAKYVAVSCKELHYIYFAGQKLGQGTYTQDSLDKFKADYPPCAEHPLAEKIYVAVQGVLSPDDPGKVNVALMSTFAASGVFAFMLHAVCAEIYLWLTPAENARLREVSYQRQLRRGFPNPGSEGLVAQRFGDAREWVPDASLESPETQSNEGKAHS</sequence>
<feature type="transmembrane region" description="Helical" evidence="2">
    <location>
        <begin position="143"/>
        <end position="161"/>
    </location>
</feature>
<feature type="transmembrane region" description="Helical" evidence="2">
    <location>
        <begin position="173"/>
        <end position="191"/>
    </location>
</feature>
<feature type="region of interest" description="Disordered" evidence="1">
    <location>
        <begin position="341"/>
        <end position="360"/>
    </location>
</feature>
<feature type="transmembrane region" description="Helical" evidence="2">
    <location>
        <begin position="77"/>
        <end position="99"/>
    </location>
</feature>
<evidence type="ECO:0000313" key="3">
    <source>
        <dbReference type="EMBL" id="CAG9990394.1"/>
    </source>
</evidence>
<evidence type="ECO:0000313" key="4">
    <source>
        <dbReference type="Proteomes" id="UP000754883"/>
    </source>
</evidence>
<evidence type="ECO:0000256" key="1">
    <source>
        <dbReference type="SAM" id="MobiDB-lite"/>
    </source>
</evidence>
<accession>A0A9N9UGM0</accession>
<gene>
    <name evidence="3" type="ORF">CBYS24578_00017320</name>
</gene>
<evidence type="ECO:0000256" key="2">
    <source>
        <dbReference type="SAM" id="Phobius"/>
    </source>
</evidence>
<feature type="transmembrane region" description="Helical" evidence="2">
    <location>
        <begin position="111"/>
        <end position="131"/>
    </location>
</feature>
<proteinExistence type="predicted"/>
<name>A0A9N9UGM0_9HYPO</name>
<protein>
    <submittedName>
        <fullName evidence="3">Uncharacterized protein</fullName>
    </submittedName>
</protein>
<feature type="transmembrane region" description="Helical" evidence="2">
    <location>
        <begin position="279"/>
        <end position="300"/>
    </location>
</feature>
<keyword evidence="2" id="KW-0472">Membrane</keyword>
<reference evidence="3 4" key="2">
    <citation type="submission" date="2021-10" db="EMBL/GenBank/DDBJ databases">
        <authorList>
            <person name="Piombo E."/>
        </authorList>
    </citation>
    <scope>NUCLEOTIDE SEQUENCE [LARGE SCALE GENOMIC DNA]</scope>
</reference>
<dbReference type="EMBL" id="CABFNO020001472">
    <property type="protein sequence ID" value="CAG9990394.1"/>
    <property type="molecule type" value="Genomic_DNA"/>
</dbReference>